<proteinExistence type="predicted"/>
<protein>
    <submittedName>
        <fullName evidence="5">GntR family transcriptional regulator</fullName>
    </submittedName>
</protein>
<name>A0A8J3JWX0_9ACTN</name>
<dbReference type="PANTHER" id="PTHR38445:SF9">
    <property type="entry name" value="HTH-TYPE TRANSCRIPTIONAL REPRESSOR YTRA"/>
    <property type="match status" value="1"/>
</dbReference>
<accession>A0A8J3JWX0</accession>
<sequence length="133" mass="14043">MRLDIDSTSTVPPYEQVRAGVAAMIADGRLAPGAHLPTIRQLAADLGLAVNTVARSYRELEAAGLVVSRVRHGTTVAERRPDLPPAEAMARLDEAARAYRTAARALGATVEGAIQALRRVDAEPPAADRPGRA</sequence>
<dbReference type="RefSeq" id="WP_191841058.1">
    <property type="nucleotide sequence ID" value="NZ_BAAALB010000004.1"/>
</dbReference>
<evidence type="ECO:0000256" key="2">
    <source>
        <dbReference type="ARBA" id="ARBA00023125"/>
    </source>
</evidence>
<evidence type="ECO:0000259" key="4">
    <source>
        <dbReference type="PROSITE" id="PS50949"/>
    </source>
</evidence>
<evidence type="ECO:0000313" key="5">
    <source>
        <dbReference type="EMBL" id="GIF86625.1"/>
    </source>
</evidence>
<dbReference type="SUPFAM" id="SSF46785">
    <property type="entry name" value="Winged helix' DNA-binding domain"/>
    <property type="match status" value="1"/>
</dbReference>
<dbReference type="Pfam" id="PF00392">
    <property type="entry name" value="GntR"/>
    <property type="match status" value="1"/>
</dbReference>
<dbReference type="SMART" id="SM00345">
    <property type="entry name" value="HTH_GNTR"/>
    <property type="match status" value="1"/>
</dbReference>
<dbReference type="CDD" id="cd07377">
    <property type="entry name" value="WHTH_GntR"/>
    <property type="match status" value="1"/>
</dbReference>
<dbReference type="PANTHER" id="PTHR38445">
    <property type="entry name" value="HTH-TYPE TRANSCRIPTIONAL REPRESSOR YTRA"/>
    <property type="match status" value="1"/>
</dbReference>
<dbReference type="GO" id="GO:0003700">
    <property type="term" value="F:DNA-binding transcription factor activity"/>
    <property type="evidence" value="ECO:0007669"/>
    <property type="project" value="InterPro"/>
</dbReference>
<keyword evidence="6" id="KW-1185">Reference proteome</keyword>
<keyword evidence="2" id="KW-0238">DNA-binding</keyword>
<evidence type="ECO:0000256" key="1">
    <source>
        <dbReference type="ARBA" id="ARBA00023015"/>
    </source>
</evidence>
<organism evidence="5 6">
    <name type="scientific">Catellatospora chokoriensis</name>
    <dbReference type="NCBI Taxonomy" id="310353"/>
    <lineage>
        <taxon>Bacteria</taxon>
        <taxon>Bacillati</taxon>
        <taxon>Actinomycetota</taxon>
        <taxon>Actinomycetes</taxon>
        <taxon>Micromonosporales</taxon>
        <taxon>Micromonosporaceae</taxon>
        <taxon>Catellatospora</taxon>
    </lineage>
</organism>
<comment type="caution">
    <text evidence="5">The sequence shown here is derived from an EMBL/GenBank/DDBJ whole genome shotgun (WGS) entry which is preliminary data.</text>
</comment>
<dbReference type="InterPro" id="IPR000524">
    <property type="entry name" value="Tscrpt_reg_HTH_GntR"/>
</dbReference>
<feature type="domain" description="HTH gntR-type" evidence="4">
    <location>
        <begin position="11"/>
        <end position="79"/>
    </location>
</feature>
<dbReference type="AlphaFoldDB" id="A0A8J3JWX0"/>
<reference evidence="5 6" key="1">
    <citation type="submission" date="2021-01" db="EMBL/GenBank/DDBJ databases">
        <title>Whole genome shotgun sequence of Catellatospora chokoriensis NBRC 107358.</title>
        <authorList>
            <person name="Komaki H."/>
            <person name="Tamura T."/>
        </authorList>
    </citation>
    <scope>NUCLEOTIDE SEQUENCE [LARGE SCALE GENOMIC DNA]</scope>
    <source>
        <strain evidence="5 6">NBRC 107358</strain>
    </source>
</reference>
<keyword evidence="3" id="KW-0804">Transcription</keyword>
<dbReference type="Gene3D" id="1.10.10.10">
    <property type="entry name" value="Winged helix-like DNA-binding domain superfamily/Winged helix DNA-binding domain"/>
    <property type="match status" value="1"/>
</dbReference>
<dbReference type="InterPro" id="IPR036388">
    <property type="entry name" value="WH-like_DNA-bd_sf"/>
</dbReference>
<evidence type="ECO:0000256" key="3">
    <source>
        <dbReference type="ARBA" id="ARBA00023163"/>
    </source>
</evidence>
<dbReference type="GO" id="GO:0003677">
    <property type="term" value="F:DNA binding"/>
    <property type="evidence" value="ECO:0007669"/>
    <property type="project" value="UniProtKB-KW"/>
</dbReference>
<dbReference type="PROSITE" id="PS50949">
    <property type="entry name" value="HTH_GNTR"/>
    <property type="match status" value="1"/>
</dbReference>
<dbReference type="Proteomes" id="UP000619293">
    <property type="component" value="Unassembled WGS sequence"/>
</dbReference>
<evidence type="ECO:0000313" key="6">
    <source>
        <dbReference type="Proteomes" id="UP000619293"/>
    </source>
</evidence>
<gene>
    <name evidence="5" type="ORF">Cch02nite_00690</name>
</gene>
<keyword evidence="1" id="KW-0805">Transcription regulation</keyword>
<dbReference type="EMBL" id="BONG01000001">
    <property type="protein sequence ID" value="GIF86625.1"/>
    <property type="molecule type" value="Genomic_DNA"/>
</dbReference>
<dbReference type="InterPro" id="IPR036390">
    <property type="entry name" value="WH_DNA-bd_sf"/>
</dbReference>